<keyword evidence="12 13" id="KW-0407">Ion channel</keyword>
<dbReference type="InterPro" id="IPR028082">
    <property type="entry name" value="Peripla_BP_I"/>
</dbReference>
<dbReference type="CDD" id="cd13686">
    <property type="entry name" value="GluR_Plant"/>
    <property type="match status" value="1"/>
</dbReference>
<evidence type="ECO:0000256" key="8">
    <source>
        <dbReference type="ARBA" id="ARBA00023136"/>
    </source>
</evidence>
<keyword evidence="10" id="KW-0325">Glycoprotein</keyword>
<comment type="subcellular location">
    <subcellularLocation>
        <location evidence="1">Membrane</location>
        <topology evidence="1">Multi-pass membrane protein</topology>
    </subcellularLocation>
</comment>
<dbReference type="InterPro" id="IPR017103">
    <property type="entry name" value="Iontropic_Glu_rcpt_pln"/>
</dbReference>
<accession>A0AAV8S2Z1</accession>
<dbReference type="InterPro" id="IPR015683">
    <property type="entry name" value="Ionotropic_Glu_rcpt"/>
</dbReference>
<evidence type="ECO:0000256" key="2">
    <source>
        <dbReference type="ARBA" id="ARBA00008685"/>
    </source>
</evidence>
<organism evidence="17 18">
    <name type="scientific">Ensete ventricosum</name>
    <name type="common">Abyssinian banana</name>
    <name type="synonym">Musa ensete</name>
    <dbReference type="NCBI Taxonomy" id="4639"/>
    <lineage>
        <taxon>Eukaryota</taxon>
        <taxon>Viridiplantae</taxon>
        <taxon>Streptophyta</taxon>
        <taxon>Embryophyta</taxon>
        <taxon>Tracheophyta</taxon>
        <taxon>Spermatophyta</taxon>
        <taxon>Magnoliopsida</taxon>
        <taxon>Liliopsida</taxon>
        <taxon>Zingiberales</taxon>
        <taxon>Musaceae</taxon>
        <taxon>Ensete</taxon>
    </lineage>
</organism>
<feature type="transmembrane region" description="Helical" evidence="14">
    <location>
        <begin position="554"/>
        <end position="572"/>
    </location>
</feature>
<evidence type="ECO:0000256" key="9">
    <source>
        <dbReference type="ARBA" id="ARBA00023170"/>
    </source>
</evidence>
<reference evidence="17 18" key="1">
    <citation type="submission" date="2022-12" db="EMBL/GenBank/DDBJ databases">
        <title>Chromosome-scale assembly of the Ensete ventricosum genome.</title>
        <authorList>
            <person name="Dussert Y."/>
            <person name="Stocks J."/>
            <person name="Wendawek A."/>
            <person name="Woldeyes F."/>
            <person name="Nichols R.A."/>
            <person name="Borrell J.S."/>
        </authorList>
    </citation>
    <scope>NUCLEOTIDE SEQUENCE [LARGE SCALE GENOMIC DNA]</scope>
    <source>
        <strain evidence="18">cv. Maze</strain>
        <tissue evidence="17">Seeds</tissue>
    </source>
</reference>
<dbReference type="Pfam" id="PF01094">
    <property type="entry name" value="ANF_receptor"/>
    <property type="match status" value="1"/>
</dbReference>
<evidence type="ECO:0000313" key="18">
    <source>
        <dbReference type="Proteomes" id="UP001222027"/>
    </source>
</evidence>
<sequence length="866" mass="95878">MFANQNLFSSIVFFSSALFLAGAANINIGAIVNTGFRVGREQKVAMEIAAQHFNSSSSPIFLGVSELSNSSDPFEVITRAKDLIRWGVEAIIGTGTWPEVATLSKAGDTARIPVLSLAATPTSSSRMSFVLQMSYPAAGEVRCLAAIIRSFNWRRVIVIYEDDTYGSSSGVLALLSDVLRDSGSQIDHYIAFPPLRTTDMIRRKLKGIPRQLSKVFVLLRSSPELTVELFKQANKLGMMAKDHVWIVNDDITALLDSTLIPSFISSNMQGVIGISTYFNTTTSSYRAFSSEFQQRFKQEYELKGEHRFEPGRHAVRAYDAVHAIANAAAAAATASKAENRSVTTLQAILSTNFTGLSGFIGFTRDGLLPELRGRSAFRVLNVVGKSYKDIGFWSEGYGFFENEAEMSRHGRVVDVLRPVFWPGGTETIPGGWGKLKIGIPNATSFDQFVKVEYDKDGKLQPTGFCMDVFGEILKHLNYGLLYEFEAFDGSYDDLVNKVPSQEVDAVVGDITILAKRAVNATFTEPFLSSGLSMLVPVKPNHTPWMFTKPFTKEVWLLILATLVYTAGVVWYLERESNPEFQGTRWVQLGATLWLILSTFFFAHGRVYSYYTKTVVIVWLVVVLILTTSFTASLSSILIFEMLKPVPPGSRVGCDGDSFVLKYLQEVLHYNNSRIEAIGQPEEYVEAFKSGNITAAYLETPYLRVFLSQHQGFSVSGETHRLGGFGFVFPKNSPLADDFSQVILQLAENGTLKELENKWFTFTLSNSPAPDNKVERDSLSLDSFWALFLFTGCTSTIVLLLFIARSKLLNGTSTPAAASPEPLRRSLMALWPSTKNLSPREGLELPKVLPISSHQEGFRHAHTADVV</sequence>
<dbReference type="Gene3D" id="3.40.190.10">
    <property type="entry name" value="Periplasmic binding protein-like II"/>
    <property type="match status" value="3"/>
</dbReference>
<keyword evidence="11 13" id="KW-1071">Ligand-gated ion channel</keyword>
<keyword evidence="4 14" id="KW-0812">Transmembrane</keyword>
<evidence type="ECO:0000256" key="1">
    <source>
        <dbReference type="ARBA" id="ARBA00004141"/>
    </source>
</evidence>
<dbReference type="PANTHER" id="PTHR18966">
    <property type="entry name" value="IONOTROPIC GLUTAMATE RECEPTOR"/>
    <property type="match status" value="1"/>
</dbReference>
<proteinExistence type="inferred from homology"/>
<keyword evidence="6 14" id="KW-1133">Transmembrane helix</keyword>
<dbReference type="AlphaFoldDB" id="A0AAV8S2Z1"/>
<dbReference type="Proteomes" id="UP001222027">
    <property type="component" value="Unassembled WGS sequence"/>
</dbReference>
<comment type="caution">
    <text evidence="17">The sequence shown here is derived from an EMBL/GenBank/DDBJ whole genome shotgun (WGS) entry which is preliminary data.</text>
</comment>
<evidence type="ECO:0000256" key="12">
    <source>
        <dbReference type="ARBA" id="ARBA00023303"/>
    </source>
</evidence>
<evidence type="ECO:0000256" key="11">
    <source>
        <dbReference type="ARBA" id="ARBA00023286"/>
    </source>
</evidence>
<feature type="transmembrane region" description="Helical" evidence="14">
    <location>
        <begin position="584"/>
        <end position="602"/>
    </location>
</feature>
<dbReference type="SMART" id="SM00062">
    <property type="entry name" value="PBPb"/>
    <property type="match status" value="1"/>
</dbReference>
<feature type="transmembrane region" description="Helical" evidence="14">
    <location>
        <begin position="12"/>
        <end position="36"/>
    </location>
</feature>
<comment type="similarity">
    <text evidence="2 13">Belongs to the glutamate-gated ion channel (TC 1.A.10.1) family.</text>
</comment>
<evidence type="ECO:0000256" key="10">
    <source>
        <dbReference type="ARBA" id="ARBA00023180"/>
    </source>
</evidence>
<dbReference type="PIRSF" id="PIRSF037090">
    <property type="entry name" value="Iontro_Glu-like_rcpt_pln"/>
    <property type="match status" value="1"/>
</dbReference>
<dbReference type="InterPro" id="IPR001828">
    <property type="entry name" value="ANF_lig-bd_rcpt"/>
</dbReference>
<keyword evidence="5" id="KW-0732">Signal</keyword>
<feature type="transmembrane region" description="Helical" evidence="14">
    <location>
        <begin position="783"/>
        <end position="803"/>
    </location>
</feature>
<evidence type="ECO:0000256" key="13">
    <source>
        <dbReference type="PIRNR" id="PIRNR037090"/>
    </source>
</evidence>
<evidence type="ECO:0000259" key="15">
    <source>
        <dbReference type="SMART" id="SM00062"/>
    </source>
</evidence>
<keyword evidence="18" id="KW-1185">Reference proteome</keyword>
<keyword evidence="8 13" id="KW-0472">Membrane</keyword>
<feature type="domain" description="Solute-binding protein family 3/N-terminal" evidence="15">
    <location>
        <begin position="434"/>
        <end position="762"/>
    </location>
</feature>
<dbReference type="SMART" id="SM00079">
    <property type="entry name" value="PBPe"/>
    <property type="match status" value="1"/>
</dbReference>
<dbReference type="InterPro" id="IPR001320">
    <property type="entry name" value="Iontro_rcpt_C"/>
</dbReference>
<evidence type="ECO:0000256" key="4">
    <source>
        <dbReference type="ARBA" id="ARBA00022692"/>
    </source>
</evidence>
<evidence type="ECO:0000256" key="14">
    <source>
        <dbReference type="SAM" id="Phobius"/>
    </source>
</evidence>
<dbReference type="EMBL" id="JAQQAF010000001">
    <property type="protein sequence ID" value="KAJ8513842.1"/>
    <property type="molecule type" value="Genomic_DNA"/>
</dbReference>
<keyword evidence="3 13" id="KW-0813">Transport</keyword>
<dbReference type="Gene3D" id="1.10.287.70">
    <property type="match status" value="1"/>
</dbReference>
<dbReference type="GO" id="GO:0016020">
    <property type="term" value="C:membrane"/>
    <property type="evidence" value="ECO:0007669"/>
    <property type="project" value="UniProtKB-SubCell"/>
</dbReference>
<dbReference type="SUPFAM" id="SSF53850">
    <property type="entry name" value="Periplasmic binding protein-like II"/>
    <property type="match status" value="1"/>
</dbReference>
<dbReference type="FunFam" id="3.40.50.2300:FF:000188">
    <property type="entry name" value="Glutamate receptor"/>
    <property type="match status" value="1"/>
</dbReference>
<dbReference type="GO" id="GO:0015276">
    <property type="term" value="F:ligand-gated monoatomic ion channel activity"/>
    <property type="evidence" value="ECO:0007669"/>
    <property type="project" value="InterPro"/>
</dbReference>
<keyword evidence="9 13" id="KW-0675">Receptor</keyword>
<evidence type="ECO:0000313" key="17">
    <source>
        <dbReference type="EMBL" id="KAJ8513842.1"/>
    </source>
</evidence>
<dbReference type="InterPro" id="IPR001638">
    <property type="entry name" value="Solute-binding_3/MltF_N"/>
</dbReference>
<evidence type="ECO:0000256" key="7">
    <source>
        <dbReference type="ARBA" id="ARBA00023065"/>
    </source>
</evidence>
<gene>
    <name evidence="17" type="ORF">OPV22_004276</name>
</gene>
<name>A0AAV8S2Z1_ENSVE</name>
<keyword evidence="7 13" id="KW-0406">Ion transport</keyword>
<evidence type="ECO:0000256" key="3">
    <source>
        <dbReference type="ARBA" id="ARBA00022448"/>
    </source>
</evidence>
<dbReference type="Gene3D" id="3.40.50.2300">
    <property type="match status" value="2"/>
</dbReference>
<feature type="domain" description="Ionotropic glutamate receptor C-terminal" evidence="16">
    <location>
        <begin position="434"/>
        <end position="761"/>
    </location>
</feature>
<evidence type="ECO:0000259" key="16">
    <source>
        <dbReference type="SMART" id="SM00079"/>
    </source>
</evidence>
<dbReference type="Pfam" id="PF00060">
    <property type="entry name" value="Lig_chan"/>
    <property type="match status" value="1"/>
</dbReference>
<evidence type="ECO:0000256" key="5">
    <source>
        <dbReference type="ARBA" id="ARBA00022729"/>
    </source>
</evidence>
<feature type="transmembrane region" description="Helical" evidence="14">
    <location>
        <begin position="614"/>
        <end position="639"/>
    </location>
</feature>
<protein>
    <recommendedName>
        <fullName evidence="13">Glutamate receptor</fullName>
    </recommendedName>
</protein>
<evidence type="ECO:0000256" key="6">
    <source>
        <dbReference type="ARBA" id="ARBA00022989"/>
    </source>
</evidence>
<dbReference type="SUPFAM" id="SSF53822">
    <property type="entry name" value="Periplasmic binding protein-like I"/>
    <property type="match status" value="1"/>
</dbReference>
<comment type="function">
    <text evidence="13">Glutamate-gated receptor that probably acts as non-selective cation channel.</text>
</comment>